<feature type="domain" description="XPG-I" evidence="16">
    <location>
        <begin position="894"/>
        <end position="963"/>
    </location>
</feature>
<evidence type="ECO:0000256" key="11">
    <source>
        <dbReference type="ARBA" id="ARBA00023242"/>
    </source>
</evidence>
<dbReference type="Gene3D" id="1.10.150.20">
    <property type="entry name" value="5' to 3' exonuclease, C-terminal subdomain"/>
    <property type="match status" value="1"/>
</dbReference>
<feature type="compositionally biased region" description="Basic residues" evidence="15">
    <location>
        <begin position="1177"/>
        <end position="1187"/>
    </location>
</feature>
<dbReference type="FunFam" id="3.40.50.1010:FF:000025">
    <property type="entry name" value="DNA repair protein RAD2"/>
    <property type="match status" value="1"/>
</dbReference>
<dbReference type="InterPro" id="IPR006086">
    <property type="entry name" value="XPG-I_dom"/>
</dbReference>
<feature type="compositionally biased region" description="Basic and acidic residues" evidence="15">
    <location>
        <begin position="641"/>
        <end position="668"/>
    </location>
</feature>
<comment type="cofactor">
    <cofactor evidence="1">
        <name>Mg(2+)</name>
        <dbReference type="ChEBI" id="CHEBI:18420"/>
    </cofactor>
</comment>
<dbReference type="Pfam" id="PF00752">
    <property type="entry name" value="XPG_N"/>
    <property type="match status" value="1"/>
</dbReference>
<comment type="similarity">
    <text evidence="3">Belongs to the XPG/RAD2 endonuclease family. XPG subfamily.</text>
</comment>
<dbReference type="PANTHER" id="PTHR16171:SF7">
    <property type="entry name" value="DNA REPAIR PROTEIN RAD2"/>
    <property type="match status" value="1"/>
</dbReference>
<dbReference type="InterPro" id="IPR029060">
    <property type="entry name" value="PIN-like_dom_sf"/>
</dbReference>
<dbReference type="InterPro" id="IPR019974">
    <property type="entry name" value="XPG_CS"/>
</dbReference>
<evidence type="ECO:0000256" key="13">
    <source>
        <dbReference type="ARBA" id="ARBA00053135"/>
    </source>
</evidence>
<keyword evidence="14" id="KW-0175">Coiled coil</keyword>
<evidence type="ECO:0000313" key="19">
    <source>
        <dbReference type="Proteomes" id="UP000504638"/>
    </source>
</evidence>
<reference evidence="18 20" key="1">
    <citation type="submission" date="2020-01" db="EMBL/GenBank/DDBJ databases">
        <authorList>
            <consortium name="DOE Joint Genome Institute"/>
            <person name="Haridas S."/>
            <person name="Albert R."/>
            <person name="Binder M."/>
            <person name="Bloem J."/>
            <person name="Labutti K."/>
            <person name="Salamov A."/>
            <person name="Andreopoulos B."/>
            <person name="Baker S.E."/>
            <person name="Barry K."/>
            <person name="Bills G."/>
            <person name="Bluhm B.H."/>
            <person name="Cannon C."/>
            <person name="Castanera R."/>
            <person name="Culley D.E."/>
            <person name="Daum C."/>
            <person name="Ezra D."/>
            <person name="Gonzalez J.B."/>
            <person name="Henrissat B."/>
            <person name="Kuo A."/>
            <person name="Liang C."/>
            <person name="Lipzen A."/>
            <person name="Lutzoni F."/>
            <person name="Magnuson J."/>
            <person name="Mondo S."/>
            <person name="Nolan M."/>
            <person name="Ohm R."/>
            <person name="Pangilinan J."/>
            <person name="Park H.-J."/>
            <person name="Ramirez L."/>
            <person name="Alfaro M."/>
            <person name="Sun H."/>
            <person name="Tritt A."/>
            <person name="Yoshinaga Y."/>
            <person name="Zwiers L.-H."/>
            <person name="Turgeon B.G."/>
            <person name="Goodwin S.B."/>
            <person name="Spatafora J.W."/>
            <person name="Crous P.W."/>
            <person name="Grigoriev I.V."/>
        </authorList>
    </citation>
    <scope>NUCLEOTIDE SEQUENCE</scope>
    <source>
        <strain evidence="18 20">CBS 781.70</strain>
    </source>
</reference>
<evidence type="ECO:0000256" key="8">
    <source>
        <dbReference type="ARBA" id="ARBA00022801"/>
    </source>
</evidence>
<feature type="region of interest" description="Disordered" evidence="15">
    <location>
        <begin position="116"/>
        <end position="144"/>
    </location>
</feature>
<dbReference type="PRINTS" id="PR00066">
    <property type="entry name" value="XRODRMPGMNTG"/>
</dbReference>
<evidence type="ECO:0000256" key="9">
    <source>
        <dbReference type="ARBA" id="ARBA00022842"/>
    </source>
</evidence>
<dbReference type="GO" id="GO:0046872">
    <property type="term" value="F:metal ion binding"/>
    <property type="evidence" value="ECO:0007669"/>
    <property type="project" value="UniProtKB-KW"/>
</dbReference>
<dbReference type="SMART" id="SM00726">
    <property type="entry name" value="UIM"/>
    <property type="match status" value="3"/>
</dbReference>
<keyword evidence="7" id="KW-0227">DNA damage</keyword>
<dbReference type="PRINTS" id="PR00853">
    <property type="entry name" value="XPGRADSUPER"/>
</dbReference>
<evidence type="ECO:0000313" key="20">
    <source>
        <dbReference type="RefSeq" id="XP_033531987.1"/>
    </source>
</evidence>
<dbReference type="SMART" id="SM00485">
    <property type="entry name" value="XPGN"/>
    <property type="match status" value="1"/>
</dbReference>
<comment type="subcellular location">
    <subcellularLocation>
        <location evidence="2">Nucleus</location>
    </subcellularLocation>
</comment>
<keyword evidence="10" id="KW-0234">DNA repair</keyword>
<proteinExistence type="inferred from homology"/>
<dbReference type="GO" id="GO:0048256">
    <property type="term" value="F:flap endonuclease activity"/>
    <property type="evidence" value="ECO:0007669"/>
    <property type="project" value="UniProtKB-ARBA"/>
</dbReference>
<dbReference type="InterPro" id="IPR006085">
    <property type="entry name" value="XPG_DNA_repair_N"/>
</dbReference>
<dbReference type="InterPro" id="IPR036279">
    <property type="entry name" value="5-3_exonuclease_C_sf"/>
</dbReference>
<sequence>MGVTGLWTVVQPCARPIKIETLNRKRLAVDASIWIYQFLKAVRDKEGNALRNSHVVGFFRRICKLLFIGIKPIFVFDGGAPALKRQTINARKRRREGRRDDAVRTAGKLLAVQMQRLGEEEERRRKEESAAGRHEDNEEEAPLPENLVYAEETLMTPQERTRNRTFKKKDAYHLPELDASLAEMGGPADLRIMSLEELEEYARQFNSGEDVNLYDFSKIDFDGSFFQSLPASDRYNILNAARLRSRLRMGYSKDQLDSMFPDRMAFSKFQIERVRERNELTQRLMNLNGMNDDAMWGVHGGGRVAGEKGREYVLVKNEGVEGGWALGVVTNRDEGNRDKPINVDELKKPKPDDEPSEEEGEEDEFEDVPVEGLNRLPKQLLRNNGASRTIVSDTQQHVVAPARRAESERRTGEKINPLFVADTSEKEEQWEDVEMDDVDQLFEEPHMTGYDSEEEQLQRAIAMSLGQEPGIDSDHIDDDDFAEVFQQSRVEEAKSFTGKSGTTIARMANERSRKGAAVSEPIPINVPKPRPEDSAEHSESEDDFDLQRAMRSSKAVQKDSNLPTMQTPPVKDTGASAGAAASHLKKPSSFDGPLPFERLDLGSSILGKKKKTAAAPDENAGGFEKEHEIQSTARPVPPWFERTHKDTLQQEKTFDKQDRDKAKQDGRFQFETPARIRRHDANDIIDIDDPSQEPPMSMILGQDASTQRPTTLPELPQKPDESLSTQQPFKPRSEQPPESPELEQYEWEESPPPEIVQPSSTQDDLSGVEAMRAKNAVDPTDEDLQAVEDDQNVIATQEHVPQVPLDDAMPIPPENEDYDEYFSDPEEAELFRQLETEADEHARFASTLNNKSKEQHAIDFDQELKQLRDQQKKDRRDADEVTQTMVQECQQLLTLFGLPFITAPMEAEAQCAELVSLGLVDGIVTDDSDTFLFGGTRVYKNMFNQAKYVECYLSQDLESEFALDREKLIAIAQLLGSDYTEGLPGVGPVSALEIISEFDCLENFKEWWLAVQNGSRPKSEDTKNPFRRKFRKNSTKLFLPVNFPDPRVEDAYLHPEVDSDPSTFVWGVPDLDRLRSFLMATVGWSPERTDEVLVPVIRDMNRRELEGTQSNITNFFGGSVGAGAFAPRRKLETKSKRMENALGRIATKAKRGKDNATEGLDQDPTGEDSPGQSRGQTRSRARKKRKM</sequence>
<feature type="coiled-coil region" evidence="14">
    <location>
        <begin position="850"/>
        <end position="884"/>
    </location>
</feature>
<evidence type="ECO:0000256" key="15">
    <source>
        <dbReference type="SAM" id="MobiDB-lite"/>
    </source>
</evidence>
<feature type="compositionally biased region" description="Basic and acidic residues" evidence="15">
    <location>
        <begin position="117"/>
        <end position="136"/>
    </location>
</feature>
<dbReference type="PROSITE" id="PS00842">
    <property type="entry name" value="XPG_2"/>
    <property type="match status" value="1"/>
</dbReference>
<feature type="region of interest" description="Disordered" evidence="15">
    <location>
        <begin position="492"/>
        <end position="783"/>
    </location>
</feature>
<dbReference type="CDD" id="cd09868">
    <property type="entry name" value="PIN_XPG_RAD2"/>
    <property type="match status" value="2"/>
</dbReference>
<keyword evidence="9" id="KW-0460">Magnesium</keyword>
<accession>A0A6G1FXG1</accession>
<evidence type="ECO:0000259" key="17">
    <source>
        <dbReference type="SMART" id="SM00485"/>
    </source>
</evidence>
<dbReference type="EMBL" id="ML975166">
    <property type="protein sequence ID" value="KAF1810356.1"/>
    <property type="molecule type" value="Genomic_DNA"/>
</dbReference>
<dbReference type="RefSeq" id="XP_033531987.1">
    <property type="nucleotide sequence ID" value="XM_033679916.1"/>
</dbReference>
<reference evidence="20" key="3">
    <citation type="submission" date="2025-04" db="UniProtKB">
        <authorList>
            <consortium name="RefSeq"/>
        </authorList>
    </citation>
    <scope>IDENTIFICATION</scope>
    <source>
        <strain evidence="20">CBS 781.70</strain>
    </source>
</reference>
<evidence type="ECO:0000256" key="10">
    <source>
        <dbReference type="ARBA" id="ARBA00023204"/>
    </source>
</evidence>
<feature type="compositionally biased region" description="Polar residues" evidence="15">
    <location>
        <begin position="554"/>
        <end position="567"/>
    </location>
</feature>
<dbReference type="PROSITE" id="PS50330">
    <property type="entry name" value="UIM"/>
    <property type="match status" value="1"/>
</dbReference>
<evidence type="ECO:0000256" key="7">
    <source>
        <dbReference type="ARBA" id="ARBA00022763"/>
    </source>
</evidence>
<dbReference type="AlphaFoldDB" id="A0A6G1FXG1"/>
<dbReference type="Gene3D" id="3.40.50.1010">
    <property type="entry name" value="5'-nuclease"/>
    <property type="match status" value="2"/>
</dbReference>
<dbReference type="Proteomes" id="UP000504638">
    <property type="component" value="Unplaced"/>
</dbReference>
<feature type="compositionally biased region" description="Basic and acidic residues" evidence="15">
    <location>
        <begin position="331"/>
        <end position="353"/>
    </location>
</feature>
<name>A0A6G1FXG1_9PEZI</name>
<dbReference type="InterPro" id="IPR008918">
    <property type="entry name" value="HhH2"/>
</dbReference>
<comment type="function">
    <text evidence="13">Single-stranded DNA endonuclease involved in excision repair of DNA damaged with UV light, bulky adducts, or cross-linking agents. Essential for the incision step of excision-repair.</text>
</comment>
<feature type="compositionally biased region" description="Acidic residues" evidence="15">
    <location>
        <begin position="740"/>
        <end position="751"/>
    </location>
</feature>
<dbReference type="InterPro" id="IPR001044">
    <property type="entry name" value="XPG/Rad2_eukaryotes"/>
</dbReference>
<evidence type="ECO:0000256" key="4">
    <source>
        <dbReference type="ARBA" id="ARBA00022722"/>
    </source>
</evidence>
<evidence type="ECO:0000256" key="5">
    <source>
        <dbReference type="ARBA" id="ARBA00022723"/>
    </source>
</evidence>
<dbReference type="OrthoDB" id="31113at2759"/>
<evidence type="ECO:0000256" key="2">
    <source>
        <dbReference type="ARBA" id="ARBA00004123"/>
    </source>
</evidence>
<feature type="compositionally biased region" description="Acidic residues" evidence="15">
    <location>
        <begin position="354"/>
        <end position="367"/>
    </location>
</feature>
<dbReference type="CDD" id="cd09904">
    <property type="entry name" value="H3TH_XPG"/>
    <property type="match status" value="1"/>
</dbReference>
<dbReference type="FunFam" id="3.40.50.1010:FF:000061">
    <property type="entry name" value="Single-stranded DNA endonuclease (Eurofung)"/>
    <property type="match status" value="1"/>
</dbReference>
<keyword evidence="6" id="KW-0255">Endonuclease</keyword>
<keyword evidence="8" id="KW-0378">Hydrolase</keyword>
<evidence type="ECO:0000256" key="3">
    <source>
        <dbReference type="ARBA" id="ARBA00005283"/>
    </source>
</evidence>
<evidence type="ECO:0000256" key="1">
    <source>
        <dbReference type="ARBA" id="ARBA00001946"/>
    </source>
</evidence>
<feature type="region of interest" description="Disordered" evidence="15">
    <location>
        <begin position="1143"/>
        <end position="1187"/>
    </location>
</feature>
<reference evidence="20" key="2">
    <citation type="submission" date="2020-04" db="EMBL/GenBank/DDBJ databases">
        <authorList>
            <consortium name="NCBI Genome Project"/>
        </authorList>
    </citation>
    <scope>NUCLEOTIDE SEQUENCE</scope>
    <source>
        <strain evidence="20">CBS 781.70</strain>
    </source>
</reference>
<gene>
    <name evidence="18 20" type="ORF">P152DRAFT_460468</name>
</gene>
<dbReference type="SMART" id="SM00484">
    <property type="entry name" value="XPGI"/>
    <property type="match status" value="1"/>
</dbReference>
<feature type="domain" description="XPG N-terminal" evidence="17">
    <location>
        <begin position="1"/>
        <end position="98"/>
    </location>
</feature>
<keyword evidence="11" id="KW-0539">Nucleus</keyword>
<dbReference type="InterPro" id="IPR006084">
    <property type="entry name" value="XPG/Rad2"/>
</dbReference>
<dbReference type="GO" id="GO:0003697">
    <property type="term" value="F:single-stranded DNA binding"/>
    <property type="evidence" value="ECO:0007669"/>
    <property type="project" value="InterPro"/>
</dbReference>
<evidence type="ECO:0000313" key="18">
    <source>
        <dbReference type="EMBL" id="KAF1810356.1"/>
    </source>
</evidence>
<evidence type="ECO:0000259" key="16">
    <source>
        <dbReference type="SMART" id="SM00484"/>
    </source>
</evidence>
<evidence type="ECO:0000256" key="14">
    <source>
        <dbReference type="SAM" id="Coils"/>
    </source>
</evidence>
<protein>
    <submittedName>
        <fullName evidence="18 20">PIN domain-like protein</fullName>
    </submittedName>
</protein>
<feature type="region of interest" description="Disordered" evidence="15">
    <location>
        <begin position="330"/>
        <end position="367"/>
    </location>
</feature>
<dbReference type="PANTHER" id="PTHR16171">
    <property type="entry name" value="DNA REPAIR PROTEIN COMPLEMENTING XP-G CELLS-RELATED"/>
    <property type="match status" value="1"/>
</dbReference>
<dbReference type="SUPFAM" id="SSF47807">
    <property type="entry name" value="5' to 3' exonuclease, C-terminal subdomain"/>
    <property type="match status" value="1"/>
</dbReference>
<dbReference type="FunFam" id="1.10.150.20:FF:000030">
    <property type="entry name" value="Flap endonuclease GEN-like 1"/>
    <property type="match status" value="1"/>
</dbReference>
<dbReference type="PROSITE" id="PS00841">
    <property type="entry name" value="XPG_1"/>
    <property type="match status" value="1"/>
</dbReference>
<dbReference type="GO" id="GO:0005634">
    <property type="term" value="C:nucleus"/>
    <property type="evidence" value="ECO:0007669"/>
    <property type="project" value="UniProtKB-SubCell"/>
</dbReference>
<evidence type="ECO:0000256" key="12">
    <source>
        <dbReference type="ARBA" id="ARBA00038112"/>
    </source>
</evidence>
<dbReference type="InterPro" id="IPR003903">
    <property type="entry name" value="UIM_dom"/>
</dbReference>
<keyword evidence="4" id="KW-0540">Nuclease</keyword>
<comment type="similarity">
    <text evidence="12">Belongs to the XPG/RAD2 endonuclease family. GEN subfamily.</text>
</comment>
<keyword evidence="19" id="KW-1185">Reference proteome</keyword>
<dbReference type="GeneID" id="54420486"/>
<evidence type="ECO:0000256" key="6">
    <source>
        <dbReference type="ARBA" id="ARBA00022759"/>
    </source>
</evidence>
<dbReference type="SMART" id="SM00279">
    <property type="entry name" value="HhH2"/>
    <property type="match status" value="1"/>
</dbReference>
<keyword evidence="5" id="KW-0479">Metal-binding</keyword>
<dbReference type="SUPFAM" id="SSF88723">
    <property type="entry name" value="PIN domain-like"/>
    <property type="match status" value="1"/>
</dbReference>
<dbReference type="GO" id="GO:0006289">
    <property type="term" value="P:nucleotide-excision repair"/>
    <property type="evidence" value="ECO:0007669"/>
    <property type="project" value="InterPro"/>
</dbReference>
<dbReference type="Pfam" id="PF00867">
    <property type="entry name" value="XPG_I"/>
    <property type="match status" value="1"/>
</dbReference>
<feature type="compositionally biased region" description="Basic and acidic residues" evidence="15">
    <location>
        <begin position="529"/>
        <end position="538"/>
    </location>
</feature>
<organism evidence="18">
    <name type="scientific">Eremomyces bilateralis CBS 781.70</name>
    <dbReference type="NCBI Taxonomy" id="1392243"/>
    <lineage>
        <taxon>Eukaryota</taxon>
        <taxon>Fungi</taxon>
        <taxon>Dikarya</taxon>
        <taxon>Ascomycota</taxon>
        <taxon>Pezizomycotina</taxon>
        <taxon>Dothideomycetes</taxon>
        <taxon>Dothideomycetes incertae sedis</taxon>
        <taxon>Eremomycetales</taxon>
        <taxon>Eremomycetaceae</taxon>
        <taxon>Eremomyces</taxon>
    </lineage>
</organism>